<dbReference type="InterPro" id="IPR005100">
    <property type="entry name" value="NGN-domain"/>
</dbReference>
<comment type="caution">
    <text evidence="3">The sequence shown here is derived from an EMBL/GenBank/DDBJ whole genome shotgun (WGS) entry which is preliminary data.</text>
</comment>
<evidence type="ECO:0000313" key="4">
    <source>
        <dbReference type="Proteomes" id="UP001175211"/>
    </source>
</evidence>
<dbReference type="InterPro" id="IPR039659">
    <property type="entry name" value="SPT5"/>
</dbReference>
<dbReference type="GO" id="GO:0032044">
    <property type="term" value="C:DSIF complex"/>
    <property type="evidence" value="ECO:0007669"/>
    <property type="project" value="TreeGrafter"/>
</dbReference>
<feature type="region of interest" description="Disordered" evidence="1">
    <location>
        <begin position="1"/>
        <end position="53"/>
    </location>
</feature>
<dbReference type="Gene3D" id="3.30.70.940">
    <property type="entry name" value="NusG, N-terminal domain"/>
    <property type="match status" value="1"/>
</dbReference>
<gene>
    <name evidence="3" type="ORF">EV420DRAFT_1486839</name>
</gene>
<keyword evidence="4" id="KW-1185">Reference proteome</keyword>
<dbReference type="PANTHER" id="PTHR11125:SF7">
    <property type="entry name" value="TRANSCRIPTION ELONGATION FACTOR SPT5"/>
    <property type="match status" value="1"/>
</dbReference>
<evidence type="ECO:0000259" key="2">
    <source>
        <dbReference type="Pfam" id="PF03439"/>
    </source>
</evidence>
<dbReference type="AlphaFoldDB" id="A0AA39JA06"/>
<feature type="compositionally biased region" description="Acidic residues" evidence="1">
    <location>
        <begin position="12"/>
        <end position="37"/>
    </location>
</feature>
<protein>
    <recommendedName>
        <fullName evidence="2">NGN domain-containing protein</fullName>
    </recommendedName>
</protein>
<dbReference type="InterPro" id="IPR041973">
    <property type="entry name" value="KOW_Spt5_1"/>
</dbReference>
<dbReference type="CDD" id="cd06081">
    <property type="entry name" value="KOW_Spt5_1"/>
    <property type="match status" value="1"/>
</dbReference>
<reference evidence="3" key="1">
    <citation type="submission" date="2023-06" db="EMBL/GenBank/DDBJ databases">
        <authorList>
            <consortium name="Lawrence Berkeley National Laboratory"/>
            <person name="Ahrendt S."/>
            <person name="Sahu N."/>
            <person name="Indic B."/>
            <person name="Wong-Bajracharya J."/>
            <person name="Merenyi Z."/>
            <person name="Ke H.-M."/>
            <person name="Monk M."/>
            <person name="Kocsube S."/>
            <person name="Drula E."/>
            <person name="Lipzen A."/>
            <person name="Balint B."/>
            <person name="Henrissat B."/>
            <person name="Andreopoulos B."/>
            <person name="Martin F.M."/>
            <person name="Harder C.B."/>
            <person name="Rigling D."/>
            <person name="Ford K.L."/>
            <person name="Foster G.D."/>
            <person name="Pangilinan J."/>
            <person name="Papanicolaou A."/>
            <person name="Barry K."/>
            <person name="LaButti K."/>
            <person name="Viragh M."/>
            <person name="Koriabine M."/>
            <person name="Yan M."/>
            <person name="Riley R."/>
            <person name="Champramary S."/>
            <person name="Plett K.L."/>
            <person name="Tsai I.J."/>
            <person name="Slot J."/>
            <person name="Sipos G."/>
            <person name="Plett J."/>
            <person name="Nagy L.G."/>
            <person name="Grigoriev I.V."/>
        </authorList>
    </citation>
    <scope>NUCLEOTIDE SEQUENCE</scope>
    <source>
        <strain evidence="3">CCBAS 213</strain>
    </source>
</reference>
<dbReference type="GO" id="GO:0006357">
    <property type="term" value="P:regulation of transcription by RNA polymerase II"/>
    <property type="evidence" value="ECO:0007669"/>
    <property type="project" value="InterPro"/>
</dbReference>
<dbReference type="PANTHER" id="PTHR11125">
    <property type="entry name" value="SUPPRESSOR OF TY 5"/>
    <property type="match status" value="1"/>
</dbReference>
<name>A0AA39JA06_ARMTA</name>
<proteinExistence type="predicted"/>
<sequence length="244" mass="28347">MEHAFLDLEAIVNDEDQEDDESDEDIEDFIDDSDLPDETPTTAKPAHEGGGDEFDAMMEDIANRWISTGSKAQKTDECRSNVDYRLGSNPSNICRFEKQDYLLWRVRCERFREYEAIQHIMSNTKGHDICSAFYRNNRHGWIYMEAPYNEVVKKFLLMTPGVRKMGYAPPWYIRVESIDIAEWGTILCEDDEQHLQAGSWVRIKRGLYRDDIGVIYETTPGNVIVLLIPRLSLEPPIIQGKRQY</sequence>
<dbReference type="GO" id="GO:0003729">
    <property type="term" value="F:mRNA binding"/>
    <property type="evidence" value="ECO:0007669"/>
    <property type="project" value="TreeGrafter"/>
</dbReference>
<dbReference type="Proteomes" id="UP001175211">
    <property type="component" value="Unassembled WGS sequence"/>
</dbReference>
<dbReference type="GO" id="GO:0006368">
    <property type="term" value="P:transcription elongation by RNA polymerase II"/>
    <property type="evidence" value="ECO:0007669"/>
    <property type="project" value="TreeGrafter"/>
</dbReference>
<dbReference type="RefSeq" id="XP_060322787.1">
    <property type="nucleotide sequence ID" value="XM_060470450.1"/>
</dbReference>
<dbReference type="InterPro" id="IPR036735">
    <property type="entry name" value="NGN_dom_sf"/>
</dbReference>
<dbReference type="Pfam" id="PF03439">
    <property type="entry name" value="Spt5-NGN"/>
    <property type="match status" value="1"/>
</dbReference>
<accession>A0AA39JA06</accession>
<evidence type="ECO:0000256" key="1">
    <source>
        <dbReference type="SAM" id="MobiDB-lite"/>
    </source>
</evidence>
<dbReference type="GeneID" id="85353998"/>
<dbReference type="EMBL" id="JAUEPS010000102">
    <property type="protein sequence ID" value="KAK0437966.1"/>
    <property type="molecule type" value="Genomic_DNA"/>
</dbReference>
<dbReference type="GO" id="GO:0032784">
    <property type="term" value="P:regulation of DNA-templated transcription elongation"/>
    <property type="evidence" value="ECO:0007669"/>
    <property type="project" value="InterPro"/>
</dbReference>
<organism evidence="3 4">
    <name type="scientific">Armillaria tabescens</name>
    <name type="common">Ringless honey mushroom</name>
    <name type="synonym">Agaricus tabescens</name>
    <dbReference type="NCBI Taxonomy" id="1929756"/>
    <lineage>
        <taxon>Eukaryota</taxon>
        <taxon>Fungi</taxon>
        <taxon>Dikarya</taxon>
        <taxon>Basidiomycota</taxon>
        <taxon>Agaricomycotina</taxon>
        <taxon>Agaricomycetes</taxon>
        <taxon>Agaricomycetidae</taxon>
        <taxon>Agaricales</taxon>
        <taxon>Marasmiineae</taxon>
        <taxon>Physalacriaceae</taxon>
        <taxon>Desarmillaria</taxon>
    </lineage>
</organism>
<feature type="domain" description="NGN" evidence="2">
    <location>
        <begin position="103"/>
        <end position="164"/>
    </location>
</feature>
<evidence type="ECO:0000313" key="3">
    <source>
        <dbReference type="EMBL" id="KAK0437966.1"/>
    </source>
</evidence>